<name>A0AAU7ZRM0_9BACT</name>
<protein>
    <submittedName>
        <fullName evidence="3">Alpha/beta hydrolase</fullName>
    </submittedName>
</protein>
<sequence>MEEEPRIVGLLVLYVKDMHRERRIMPYIHAQDGTRLFYSTWGTGEPVLFIHGGNVGSGVWDFQVPALVAKGFECITYDQRGFDRSDVSATDYSIGTLAGDLDALIGHLDRPNLSAVTLSFGGCVLARYLKQYGSEQVKRAALVSTVAPFPCRSEDNPDGLDPEQAYEPFLRGMIEDRAQTFLDSLDLFFNPEGAENPVTEGARTWIMNFGLRNPLVSMLEIYRASFFEGVRADMSAFTMPTLLVHGEADVFAPLTATAACAQRMIFDGRLITYPGASHGLMFTHRNRLNRDLGEFLKSALERRSAA</sequence>
<accession>A0AAU7ZRM0</accession>
<dbReference type="Pfam" id="PF00561">
    <property type="entry name" value="Abhydrolase_1"/>
    <property type="match status" value="1"/>
</dbReference>
<reference evidence="3" key="1">
    <citation type="submission" date="2023-08" db="EMBL/GenBank/DDBJ databases">
        <authorList>
            <person name="Messyasz A."/>
            <person name="Mannisto M.K."/>
            <person name="Kerkhof L.J."/>
            <person name="Haggblom M."/>
        </authorList>
    </citation>
    <scope>NUCLEOTIDE SEQUENCE</scope>
    <source>
        <strain evidence="3">X5P6</strain>
    </source>
</reference>
<reference evidence="3" key="2">
    <citation type="journal article" date="2024" name="Environ. Microbiol.">
        <title>Genome analysis and description of Tunturibacter gen. nov. expands the diversity of Terriglobia in tundra soils.</title>
        <authorList>
            <person name="Messyasz A."/>
            <person name="Mannisto M.K."/>
            <person name="Kerkhof L.J."/>
            <person name="Haggblom M.M."/>
        </authorList>
    </citation>
    <scope>NUCLEOTIDE SEQUENCE</scope>
    <source>
        <strain evidence="3">X5P6</strain>
    </source>
</reference>
<dbReference type="InterPro" id="IPR000073">
    <property type="entry name" value="AB_hydrolase_1"/>
</dbReference>
<feature type="domain" description="AB hydrolase-1" evidence="2">
    <location>
        <begin position="46"/>
        <end position="284"/>
    </location>
</feature>
<organism evidence="3">
    <name type="scientific">Tunturiibacter psychrotolerans</name>
    <dbReference type="NCBI Taxonomy" id="3069686"/>
    <lineage>
        <taxon>Bacteria</taxon>
        <taxon>Pseudomonadati</taxon>
        <taxon>Acidobacteriota</taxon>
        <taxon>Terriglobia</taxon>
        <taxon>Terriglobales</taxon>
        <taxon>Acidobacteriaceae</taxon>
        <taxon>Tunturiibacter</taxon>
    </lineage>
</organism>
<gene>
    <name evidence="3" type="ORF">RBB77_01395</name>
</gene>
<dbReference type="Gene3D" id="3.40.50.1820">
    <property type="entry name" value="alpha/beta hydrolase"/>
    <property type="match status" value="1"/>
</dbReference>
<evidence type="ECO:0000256" key="1">
    <source>
        <dbReference type="ARBA" id="ARBA00022801"/>
    </source>
</evidence>
<dbReference type="InterPro" id="IPR029058">
    <property type="entry name" value="AB_hydrolase_fold"/>
</dbReference>
<dbReference type="PANTHER" id="PTHR43798:SF31">
    <property type="entry name" value="AB HYDROLASE SUPERFAMILY PROTEIN YCLE"/>
    <property type="match status" value="1"/>
</dbReference>
<dbReference type="PANTHER" id="PTHR43798">
    <property type="entry name" value="MONOACYLGLYCEROL LIPASE"/>
    <property type="match status" value="1"/>
</dbReference>
<dbReference type="EMBL" id="CP132942">
    <property type="protein sequence ID" value="XCB33565.1"/>
    <property type="molecule type" value="Genomic_DNA"/>
</dbReference>
<proteinExistence type="predicted"/>
<keyword evidence="1 3" id="KW-0378">Hydrolase</keyword>
<dbReference type="PRINTS" id="PR00111">
    <property type="entry name" value="ABHYDROLASE"/>
</dbReference>
<dbReference type="GO" id="GO:0016787">
    <property type="term" value="F:hydrolase activity"/>
    <property type="evidence" value="ECO:0007669"/>
    <property type="project" value="UniProtKB-KW"/>
</dbReference>
<evidence type="ECO:0000313" key="3">
    <source>
        <dbReference type="EMBL" id="XCB33565.1"/>
    </source>
</evidence>
<dbReference type="RefSeq" id="WP_353064401.1">
    <property type="nucleotide sequence ID" value="NZ_CP132942.1"/>
</dbReference>
<dbReference type="KEGG" id="tpsc:RBB77_01395"/>
<evidence type="ECO:0000259" key="2">
    <source>
        <dbReference type="Pfam" id="PF00561"/>
    </source>
</evidence>
<dbReference type="GO" id="GO:0016020">
    <property type="term" value="C:membrane"/>
    <property type="evidence" value="ECO:0007669"/>
    <property type="project" value="TreeGrafter"/>
</dbReference>
<dbReference type="AlphaFoldDB" id="A0AAU7ZRM0"/>
<dbReference type="SUPFAM" id="SSF53474">
    <property type="entry name" value="alpha/beta-Hydrolases"/>
    <property type="match status" value="1"/>
</dbReference>
<dbReference type="InterPro" id="IPR050266">
    <property type="entry name" value="AB_hydrolase_sf"/>
</dbReference>